<dbReference type="Proteomes" id="UP000321735">
    <property type="component" value="Chromosome"/>
</dbReference>
<gene>
    <name evidence="1" type="ORF">D0437_33190</name>
</gene>
<evidence type="ECO:0000313" key="2">
    <source>
        <dbReference type="Proteomes" id="UP000321735"/>
    </source>
</evidence>
<sequence>NSFAEMNKLSVAQQEKLADLQIQNKKIYDLTKQLTIVDIQKNLLNQIQNDAHTFTDKIKLEVSLLETYKKDWEQAKNCITQLSTNTSDSKVQSSQLKRLKDLTNQLEKQMNRFDS</sequence>
<feature type="non-terminal residue" evidence="1">
    <location>
        <position position="1"/>
    </location>
</feature>
<dbReference type="EMBL" id="CP031778">
    <property type="protein sequence ID" value="QDZ77497.1"/>
    <property type="molecule type" value="Genomic_DNA"/>
</dbReference>
<reference evidence="1 2" key="1">
    <citation type="journal article" date="2019" name="Ecotoxicol. Environ. Saf.">
        <title>Microbial characterization of heavy metal resistant bacterial strains isolated from an electroplating wastewater treatment plant.</title>
        <authorList>
            <person name="Cai X."/>
            <person name="Zheng X."/>
            <person name="Zhang D."/>
            <person name="Iqbal W."/>
            <person name="Liu C."/>
            <person name="Yang B."/>
            <person name="Zhao X."/>
            <person name="Lu X."/>
            <person name="Mao Y."/>
        </authorList>
    </citation>
    <scope>NUCLEOTIDE SEQUENCE [LARGE SCALE GENOMIC DNA]</scope>
    <source>
        <strain evidence="1 2">Co1-1</strain>
    </source>
</reference>
<protein>
    <submittedName>
        <fullName evidence="1">Hemolysin BL lytic component L2</fullName>
    </submittedName>
</protein>
<accession>A0A9X7M5F4</accession>
<name>A0A9X7M5F4_BACCE</name>
<organism evidence="1 2">
    <name type="scientific">Bacillus cereus</name>
    <dbReference type="NCBI Taxonomy" id="1396"/>
    <lineage>
        <taxon>Bacteria</taxon>
        <taxon>Bacillati</taxon>
        <taxon>Bacillota</taxon>
        <taxon>Bacilli</taxon>
        <taxon>Bacillales</taxon>
        <taxon>Bacillaceae</taxon>
        <taxon>Bacillus</taxon>
        <taxon>Bacillus cereus group</taxon>
    </lineage>
</organism>
<dbReference type="Gene3D" id="1.20.1170.10">
    <property type="match status" value="1"/>
</dbReference>
<evidence type="ECO:0000313" key="1">
    <source>
        <dbReference type="EMBL" id="QDZ77497.1"/>
    </source>
</evidence>
<proteinExistence type="predicted"/>
<dbReference type="AlphaFoldDB" id="A0A9X7M5F4"/>